<keyword evidence="2" id="KW-1185">Reference proteome</keyword>
<dbReference type="Proteomes" id="UP001185984">
    <property type="component" value="Unassembled WGS sequence"/>
</dbReference>
<accession>A0ABU4A1N1</accession>
<dbReference type="RefSeq" id="WP_288804825.1">
    <property type="nucleotide sequence ID" value="NZ_JAPTHD010000016.1"/>
</dbReference>
<dbReference type="EMBL" id="JAPTHD010000016">
    <property type="protein sequence ID" value="MDV5825697.1"/>
    <property type="molecule type" value="Genomic_DNA"/>
</dbReference>
<evidence type="ECO:0000313" key="2">
    <source>
        <dbReference type="Proteomes" id="UP001185984"/>
    </source>
</evidence>
<protein>
    <submittedName>
        <fullName evidence="1">Uncharacterized protein</fullName>
    </submittedName>
</protein>
<comment type="caution">
    <text evidence="1">The sequence shown here is derived from an EMBL/GenBank/DDBJ whole genome shotgun (WGS) entry which is preliminary data.</text>
</comment>
<evidence type="ECO:0000313" key="1">
    <source>
        <dbReference type="EMBL" id="MDV5825697.1"/>
    </source>
</evidence>
<organism evidence="1 2">
    <name type="scientific">Sphingobium naphthae</name>
    <dbReference type="NCBI Taxonomy" id="1886786"/>
    <lineage>
        <taxon>Bacteria</taxon>
        <taxon>Pseudomonadati</taxon>
        <taxon>Pseudomonadota</taxon>
        <taxon>Alphaproteobacteria</taxon>
        <taxon>Sphingomonadales</taxon>
        <taxon>Sphingomonadaceae</taxon>
        <taxon>Sphingobium</taxon>
    </lineage>
</organism>
<name>A0ABU4A1N1_9SPHN</name>
<reference evidence="2" key="1">
    <citation type="journal article" date="2022" name="J Environ Chem Eng">
        <title>Biodegradation of petroleum oil using a constructed nonpathogenic and heavy metal-tolerant bacterial consortium isolated from marine sponges.</title>
        <authorList>
            <person name="Dechsakulwatana C."/>
            <person name="Rungsihiranrut A."/>
            <person name="Muangchinda C."/>
            <person name="Ningthoujam R."/>
            <person name="Klankeo P."/>
            <person name="Pinyakong O."/>
        </authorList>
    </citation>
    <scope>NUCLEOTIDE SEQUENCE [LARGE SCALE GENOMIC DNA]</scope>
    <source>
        <strain evidence="2">MO2-4</strain>
    </source>
</reference>
<sequence>MGYNASPAKAGARHSRLGTSGGNLAASIALTEACGFRFPKICSRLDFPEIAGGKWENGNWTSGLNGRFRERMPIE</sequence>
<proteinExistence type="predicted"/>
<gene>
    <name evidence="1" type="ORF">O0R41_19005</name>
</gene>